<evidence type="ECO:0000313" key="2">
    <source>
        <dbReference type="Proteomes" id="UP000623467"/>
    </source>
</evidence>
<protein>
    <submittedName>
        <fullName evidence="1">WD40 repeat-like protein</fullName>
    </submittedName>
</protein>
<dbReference type="Proteomes" id="UP000623467">
    <property type="component" value="Unassembled WGS sequence"/>
</dbReference>
<dbReference type="InterPro" id="IPR036322">
    <property type="entry name" value="WD40_repeat_dom_sf"/>
</dbReference>
<organism evidence="1 2">
    <name type="scientific">Mycena sanguinolenta</name>
    <dbReference type="NCBI Taxonomy" id="230812"/>
    <lineage>
        <taxon>Eukaryota</taxon>
        <taxon>Fungi</taxon>
        <taxon>Dikarya</taxon>
        <taxon>Basidiomycota</taxon>
        <taxon>Agaricomycotina</taxon>
        <taxon>Agaricomycetes</taxon>
        <taxon>Agaricomycetidae</taxon>
        <taxon>Agaricales</taxon>
        <taxon>Marasmiineae</taxon>
        <taxon>Mycenaceae</taxon>
        <taxon>Mycena</taxon>
    </lineage>
</organism>
<comment type="caution">
    <text evidence="1">The sequence shown here is derived from an EMBL/GenBank/DDBJ whole genome shotgun (WGS) entry which is preliminary data.</text>
</comment>
<accession>A0A8H6YN98</accession>
<sequence>MVLGKDGTRIWDLKTMTQIQDRPASAGIRGATTAIAWTNLDDEPGEMFFFGTVMGYLVGWRKVSGQHCFHETFCKRVVEPSEITALAFDAVSNRFAVSNRNGIVQVYDLASSAEPRKVISISVRNFLPKSLLFGVMRGNERELLAFGHSDGKIRTITGNLDIDNRLEQWEVGVHIGDAAIDTRRATVCIDDIHSGGIIYRLDDHQRVKALAVPSTTQEKRPRQVRFVDDSKAIVIGSDHGIVYIFDRRNGQITDKLVLGGKDWVQTLATTECENIPTIITAKSGDGLPDNDIIVWQKVVDRGRSDPSASETLLSLVLLATLVYAYQHWDVLMTVLKQRAVDLN</sequence>
<gene>
    <name evidence="1" type="ORF">MSAN_01179000</name>
</gene>
<dbReference type="Gene3D" id="2.130.10.10">
    <property type="entry name" value="YVTN repeat-like/Quinoprotein amine dehydrogenase"/>
    <property type="match status" value="2"/>
</dbReference>
<reference evidence="1" key="1">
    <citation type="submission" date="2020-05" db="EMBL/GenBank/DDBJ databases">
        <title>Mycena genomes resolve the evolution of fungal bioluminescence.</title>
        <authorList>
            <person name="Tsai I.J."/>
        </authorList>
    </citation>
    <scope>NUCLEOTIDE SEQUENCE</scope>
    <source>
        <strain evidence="1">160909Yilan</strain>
    </source>
</reference>
<dbReference type="AlphaFoldDB" id="A0A8H6YN98"/>
<dbReference type="EMBL" id="JACAZH010000008">
    <property type="protein sequence ID" value="KAF7361459.1"/>
    <property type="molecule type" value="Genomic_DNA"/>
</dbReference>
<dbReference type="SUPFAM" id="SSF50978">
    <property type="entry name" value="WD40 repeat-like"/>
    <property type="match status" value="1"/>
</dbReference>
<dbReference type="InterPro" id="IPR015943">
    <property type="entry name" value="WD40/YVTN_repeat-like_dom_sf"/>
</dbReference>
<dbReference type="OrthoDB" id="2654453at2759"/>
<proteinExistence type="predicted"/>
<evidence type="ECO:0000313" key="1">
    <source>
        <dbReference type="EMBL" id="KAF7361459.1"/>
    </source>
</evidence>
<name>A0A8H6YN98_9AGAR</name>
<keyword evidence="2" id="KW-1185">Reference proteome</keyword>